<sequence>MKSALVIGGGFSGCAAAHQLEMLGGWDVTLVESAPFLGAGVRTQWFGGHPYTFGPRHFLTPYEETFTYLNAIVPIRRCPEHEFLTYVERDNAFYAFPINMTDVRTMPDYKEIQAEMDEKKREEFRGAKEAKNIEDYWIGSVGQRLYDKFIDEYSKKMWLIDDNKKIDTFGWSPKGVALKDGPRAAWDSAISGYPYAPDGYDYYFGFATKSARVLLSTTINNFDIPNKTVTFNGEKKSYDIIINTIAPDTIFDECYGALPFLGREFHKIVFPTESVLPENVYFLYYANDEKFTRLVEYKKFTHHVSPTTLIGMEIPTFGNGKHYPMPYQSEQIRAERYFADMPEGVFSIGRAGSYLYGIDIDDCIRQTMLMAETLRSGGQDHPVPGDNYRFPELQR</sequence>
<organism evidence="3">
    <name type="scientific">freshwater metagenome</name>
    <dbReference type="NCBI Taxonomy" id="449393"/>
    <lineage>
        <taxon>unclassified sequences</taxon>
        <taxon>metagenomes</taxon>
        <taxon>ecological metagenomes</taxon>
    </lineage>
</organism>
<dbReference type="GO" id="GO:0008767">
    <property type="term" value="F:UDP-galactopyranose mutase activity"/>
    <property type="evidence" value="ECO:0007669"/>
    <property type="project" value="InterPro"/>
</dbReference>
<dbReference type="Pfam" id="PF03275">
    <property type="entry name" value="GLF"/>
    <property type="match status" value="1"/>
</dbReference>
<dbReference type="SUPFAM" id="SSF51971">
    <property type="entry name" value="Nucleotide-binding domain"/>
    <property type="match status" value="1"/>
</dbReference>
<dbReference type="Pfam" id="PF13450">
    <property type="entry name" value="NAD_binding_8"/>
    <property type="match status" value="1"/>
</dbReference>
<dbReference type="Gene3D" id="3.50.50.60">
    <property type="entry name" value="FAD/NAD(P)-binding domain"/>
    <property type="match status" value="1"/>
</dbReference>
<name>A0A6J6LDS3_9ZZZZ</name>
<dbReference type="InterPro" id="IPR015899">
    <property type="entry name" value="UDP-GalPyranose_mutase_C"/>
</dbReference>
<evidence type="ECO:0000313" key="3">
    <source>
        <dbReference type="EMBL" id="CAB4659791.1"/>
    </source>
</evidence>
<proteinExistence type="predicted"/>
<dbReference type="InterPro" id="IPR036188">
    <property type="entry name" value="FAD/NAD-bd_sf"/>
</dbReference>
<dbReference type="GO" id="GO:0005829">
    <property type="term" value="C:cytosol"/>
    <property type="evidence" value="ECO:0007669"/>
    <property type="project" value="TreeGrafter"/>
</dbReference>
<gene>
    <name evidence="3" type="ORF">UFOPK2292_00184</name>
</gene>
<evidence type="ECO:0000259" key="2">
    <source>
        <dbReference type="Pfam" id="PF03275"/>
    </source>
</evidence>
<dbReference type="PANTHER" id="PTHR21197">
    <property type="entry name" value="UDP-GALACTOPYRANOSE MUTASE"/>
    <property type="match status" value="1"/>
</dbReference>
<feature type="region of interest" description="Disordered" evidence="1">
    <location>
        <begin position="375"/>
        <end position="395"/>
    </location>
</feature>
<accession>A0A6J6LDS3</accession>
<evidence type="ECO:0000256" key="1">
    <source>
        <dbReference type="SAM" id="MobiDB-lite"/>
    </source>
</evidence>
<dbReference type="AlphaFoldDB" id="A0A6J6LDS3"/>
<feature type="domain" description="UDP-galactopyranose mutase C-terminal" evidence="2">
    <location>
        <begin position="148"/>
        <end position="356"/>
    </location>
</feature>
<dbReference type="GO" id="GO:0050660">
    <property type="term" value="F:flavin adenine dinucleotide binding"/>
    <property type="evidence" value="ECO:0007669"/>
    <property type="project" value="TreeGrafter"/>
</dbReference>
<reference evidence="3" key="1">
    <citation type="submission" date="2020-05" db="EMBL/GenBank/DDBJ databases">
        <authorList>
            <person name="Chiriac C."/>
            <person name="Salcher M."/>
            <person name="Ghai R."/>
            <person name="Kavagutti S V."/>
        </authorList>
    </citation>
    <scope>NUCLEOTIDE SEQUENCE</scope>
</reference>
<protein>
    <submittedName>
        <fullName evidence="3">Unannotated protein</fullName>
    </submittedName>
</protein>
<dbReference type="EMBL" id="CAEZWU010000016">
    <property type="protein sequence ID" value="CAB4659791.1"/>
    <property type="molecule type" value="Genomic_DNA"/>
</dbReference>
<dbReference type="PANTHER" id="PTHR21197:SF0">
    <property type="entry name" value="UDP-GALACTOPYRANOSE MUTASE"/>
    <property type="match status" value="1"/>
</dbReference>